<dbReference type="GO" id="GO:0003677">
    <property type="term" value="F:DNA binding"/>
    <property type="evidence" value="ECO:0007669"/>
    <property type="project" value="UniProtKB-KW"/>
</dbReference>
<dbReference type="EMBL" id="JBHSTI010000008">
    <property type="protein sequence ID" value="MFC6238862.1"/>
    <property type="molecule type" value="Genomic_DNA"/>
</dbReference>
<evidence type="ECO:0000313" key="2">
    <source>
        <dbReference type="Proteomes" id="UP001596138"/>
    </source>
</evidence>
<keyword evidence="1" id="KW-0238">DNA-binding</keyword>
<evidence type="ECO:0000313" key="1">
    <source>
        <dbReference type="EMBL" id="MFC6238862.1"/>
    </source>
</evidence>
<proteinExistence type="predicted"/>
<comment type="caution">
    <text evidence="1">The sequence shown here is derived from an EMBL/GenBank/DDBJ whole genome shotgun (WGS) entry which is preliminary data.</text>
</comment>
<dbReference type="Gene3D" id="1.10.150.20">
    <property type="entry name" value="5' to 3' exonuclease, C-terminal subdomain"/>
    <property type="match status" value="1"/>
</dbReference>
<accession>A0ABW1T2B0</accession>
<dbReference type="Proteomes" id="UP001596138">
    <property type="component" value="Unassembled WGS sequence"/>
</dbReference>
<name>A0ABW1T2B0_9ACTN</name>
<dbReference type="InterPro" id="IPR010995">
    <property type="entry name" value="DNA_repair_Rad51/TF_NusA_a-hlx"/>
</dbReference>
<dbReference type="SUPFAM" id="SSF47794">
    <property type="entry name" value="Rad51 N-terminal domain-like"/>
    <property type="match status" value="1"/>
</dbReference>
<sequence>MTALPNIGAPATRALTIEGITTLESVAGRPARRLLALHGVGPRAIRILSEALEAAGLEPLT</sequence>
<gene>
    <name evidence="1" type="ORF">ACFQGU_13315</name>
</gene>
<reference evidence="2" key="1">
    <citation type="journal article" date="2019" name="Int. J. Syst. Evol. Microbiol.">
        <title>The Global Catalogue of Microorganisms (GCM) 10K type strain sequencing project: providing services to taxonomists for standard genome sequencing and annotation.</title>
        <authorList>
            <consortium name="The Broad Institute Genomics Platform"/>
            <consortium name="The Broad Institute Genome Sequencing Center for Infectious Disease"/>
            <person name="Wu L."/>
            <person name="Ma J."/>
        </authorList>
    </citation>
    <scope>NUCLEOTIDE SEQUENCE [LARGE SCALE GENOMIC DNA]</scope>
    <source>
        <strain evidence="2">CGMCC 4.7317</strain>
    </source>
</reference>
<keyword evidence="2" id="KW-1185">Reference proteome</keyword>
<dbReference type="RefSeq" id="WP_386767434.1">
    <property type="nucleotide sequence ID" value="NZ_JBHSTI010000008.1"/>
</dbReference>
<protein>
    <submittedName>
        <fullName evidence="1">DNA-binding protein</fullName>
    </submittedName>
</protein>
<organism evidence="1 2">
    <name type="scientific">Longivirga aurantiaca</name>
    <dbReference type="NCBI Taxonomy" id="1837743"/>
    <lineage>
        <taxon>Bacteria</taxon>
        <taxon>Bacillati</taxon>
        <taxon>Actinomycetota</taxon>
        <taxon>Actinomycetes</taxon>
        <taxon>Sporichthyales</taxon>
        <taxon>Sporichthyaceae</taxon>
        <taxon>Longivirga</taxon>
    </lineage>
</organism>